<dbReference type="GO" id="GO:0004519">
    <property type="term" value="F:endonuclease activity"/>
    <property type="evidence" value="ECO:0007669"/>
    <property type="project" value="UniProtKB-KW"/>
</dbReference>
<dbReference type="EMBL" id="JACHEP010000001">
    <property type="protein sequence ID" value="MBB5323316.1"/>
    <property type="molecule type" value="Genomic_DNA"/>
</dbReference>
<dbReference type="InterPro" id="IPR003615">
    <property type="entry name" value="HNH_nuc"/>
</dbReference>
<dbReference type="NCBIfam" id="NF040563">
    <property type="entry name" value="guided_IscB"/>
    <property type="match status" value="1"/>
</dbReference>
<dbReference type="SMART" id="SM00507">
    <property type="entry name" value="HNHc"/>
    <property type="match status" value="1"/>
</dbReference>
<comment type="caution">
    <text evidence="2">The sequence shown here is derived from an EMBL/GenBank/DDBJ whole genome shotgun (WGS) entry which is preliminary data.</text>
</comment>
<organism evidence="2 3">
    <name type="scientific">Anoxybacteroides tepidamans</name>
    <dbReference type="NCBI Taxonomy" id="265948"/>
    <lineage>
        <taxon>Bacteria</taxon>
        <taxon>Bacillati</taxon>
        <taxon>Bacillota</taxon>
        <taxon>Bacilli</taxon>
        <taxon>Bacillales</taxon>
        <taxon>Anoxybacillaceae</taxon>
        <taxon>Anoxybacteroides</taxon>
    </lineage>
</organism>
<keyword evidence="3" id="KW-1185">Reference proteome</keyword>
<dbReference type="Pfam" id="PF14239">
    <property type="entry name" value="RRXRR"/>
    <property type="match status" value="1"/>
</dbReference>
<sequence length="426" mass="49395">MVFVLDTNKRPLAPCHEAVARKLLKQGKAAIYKRFPFTIILKKAVDASETKTEYRLKVDYGSRHTGLAIVRGKEVLWLAQLDHRTDIKERLDKRRAFRRSRRNRKMRYRKARFLNRKRKEGWLPSSLASRVQNIQTWVNRLKKVCPIEHVSYESAKFDTQLMRNPEISGVEYQQGTLQGYEVREYLLEKFGRKCCYCGKEHVPLEVEHIIPKSRGGTDRVDNLCLACHDCNQKKGNQTAEEFGYPHIQKQVKEPLKDVAIVNTTRWKVYEVLKQSGLVVECGTGARTKMNRIRLGLPKTYYFDACCVGESTPNHLHFKTKEVLFIKAKGRGSRSRTNLDKYGFPRGYLARQKFFFGFQTGDMVKAAVPKGKYKGVWFGEVACRKSGSFDIKGRDGKRIAQGINYKYIRLIQRLDGYTYRKEGMKLA</sequence>
<dbReference type="CDD" id="cd00085">
    <property type="entry name" value="HNHc"/>
    <property type="match status" value="1"/>
</dbReference>
<dbReference type="InterPro" id="IPR052892">
    <property type="entry name" value="NA-targeting_endonuclease"/>
</dbReference>
<dbReference type="RefSeq" id="WP_183251048.1">
    <property type="nucleotide sequence ID" value="NZ_JACHEP010000001.1"/>
</dbReference>
<dbReference type="Pfam" id="PF14279">
    <property type="entry name" value="HNH_5"/>
    <property type="match status" value="1"/>
</dbReference>
<dbReference type="PANTHER" id="PTHR33877:SF2">
    <property type="entry name" value="OS07G0170200 PROTEIN"/>
    <property type="match status" value="1"/>
</dbReference>
<gene>
    <name evidence="2" type="ORF">HNQ34_000393</name>
</gene>
<name>A0A7W8IMG0_9BACL</name>
<dbReference type="Proteomes" id="UP000520011">
    <property type="component" value="Unassembled WGS sequence"/>
</dbReference>
<evidence type="ECO:0000259" key="1">
    <source>
        <dbReference type="SMART" id="SM00507"/>
    </source>
</evidence>
<dbReference type="Gene3D" id="1.10.30.50">
    <property type="match status" value="1"/>
</dbReference>
<accession>A0A7W8IMG0</accession>
<proteinExistence type="predicted"/>
<reference evidence="2 3" key="1">
    <citation type="submission" date="2020-08" db="EMBL/GenBank/DDBJ databases">
        <title>Genomic Encyclopedia of Type Strains, Phase IV (KMG-IV): sequencing the most valuable type-strain genomes for metagenomic binning, comparative biology and taxonomic classification.</title>
        <authorList>
            <person name="Goeker M."/>
        </authorList>
    </citation>
    <scope>NUCLEOTIDE SEQUENCE [LARGE SCALE GENOMIC DNA]</scope>
    <source>
        <strain evidence="2 3">DSM 16325</strain>
    </source>
</reference>
<feature type="domain" description="HNH nuclease" evidence="1">
    <location>
        <begin position="181"/>
        <end position="232"/>
    </location>
</feature>
<dbReference type="AlphaFoldDB" id="A0A7W8IMG0"/>
<dbReference type="InterPro" id="IPR029471">
    <property type="entry name" value="HNH_5"/>
</dbReference>
<evidence type="ECO:0000313" key="3">
    <source>
        <dbReference type="Proteomes" id="UP000520011"/>
    </source>
</evidence>
<dbReference type="InterPro" id="IPR025938">
    <property type="entry name" value="RRXRR_dom"/>
</dbReference>
<dbReference type="PANTHER" id="PTHR33877">
    <property type="entry name" value="SLL1193 PROTEIN"/>
    <property type="match status" value="1"/>
</dbReference>
<dbReference type="InterPro" id="IPR047693">
    <property type="entry name" value="RNA-guided_IscB-like"/>
</dbReference>
<evidence type="ECO:0000313" key="2">
    <source>
        <dbReference type="EMBL" id="MBB5323316.1"/>
    </source>
</evidence>
<keyword evidence="2" id="KW-0378">Hydrolase</keyword>
<keyword evidence="2" id="KW-0255">Endonuclease</keyword>
<keyword evidence="2" id="KW-0540">Nuclease</keyword>
<protein>
    <submittedName>
        <fullName evidence="2">5-methylcytosine-specific restriction endonuclease McrA</fullName>
    </submittedName>
</protein>